<reference evidence="1" key="1">
    <citation type="submission" date="2020-04" db="EMBL/GenBank/DDBJ databases">
        <authorList>
            <person name="Chiriac C."/>
            <person name="Salcher M."/>
            <person name="Ghai R."/>
            <person name="Kavagutti S V."/>
        </authorList>
    </citation>
    <scope>NUCLEOTIDE SEQUENCE</scope>
</reference>
<dbReference type="InterPro" id="IPR029044">
    <property type="entry name" value="Nucleotide-diphossugar_trans"/>
</dbReference>
<accession>A0A6J5M7X6</accession>
<dbReference type="SUPFAM" id="SSF53448">
    <property type="entry name" value="Nucleotide-diphospho-sugar transferases"/>
    <property type="match status" value="1"/>
</dbReference>
<gene>
    <name evidence="1" type="ORF">UFOVP449_79</name>
</gene>
<name>A0A6J5M7X6_9CAUD</name>
<dbReference type="EMBL" id="LR796420">
    <property type="protein sequence ID" value="CAB4142798.1"/>
    <property type="molecule type" value="Genomic_DNA"/>
</dbReference>
<protein>
    <submittedName>
        <fullName evidence="1">Uncharacterized protein</fullName>
    </submittedName>
</protein>
<sequence>MKFAFILPGRDFSNRFIDSWTNLLYNMPKTWEWFHICGYAPNVFYNREALLYRAKVFKPTHYMWIDNDQVFNFKMFEKLVNYDLPIVSGIYKKSPELYACCGLDGKTLTVNDLKDKTDLMEVKANGMGFMLVKREVFDRILDPFEPIDFDQWEDFSFQHKAREAGFKSIIDPTLIVGHEKKIVYE</sequence>
<dbReference type="Gene3D" id="3.90.550.40">
    <property type="match status" value="1"/>
</dbReference>
<evidence type="ECO:0000313" key="1">
    <source>
        <dbReference type="EMBL" id="CAB4142798.1"/>
    </source>
</evidence>
<proteinExistence type="predicted"/>
<organism evidence="1">
    <name type="scientific">uncultured Caudovirales phage</name>
    <dbReference type="NCBI Taxonomy" id="2100421"/>
    <lineage>
        <taxon>Viruses</taxon>
        <taxon>Duplodnaviria</taxon>
        <taxon>Heunggongvirae</taxon>
        <taxon>Uroviricota</taxon>
        <taxon>Caudoviricetes</taxon>
        <taxon>Peduoviridae</taxon>
        <taxon>Maltschvirus</taxon>
        <taxon>Maltschvirus maltsch</taxon>
    </lineage>
</organism>